<dbReference type="SUPFAM" id="SSF81296">
    <property type="entry name" value="E set domains"/>
    <property type="match status" value="1"/>
</dbReference>
<dbReference type="InterPro" id="IPR036374">
    <property type="entry name" value="OxRdtase_Mopterin-bd_sf"/>
</dbReference>
<name>A0A1W6YWJ3_9BORD</name>
<feature type="region of interest" description="Disordered" evidence="5">
    <location>
        <begin position="34"/>
        <end position="72"/>
    </location>
</feature>
<comment type="cofactor">
    <cofactor evidence="1">
        <name>Mo-molybdopterin</name>
        <dbReference type="ChEBI" id="CHEBI:71302"/>
    </cofactor>
</comment>
<keyword evidence="3" id="KW-0479">Metal-binding</keyword>
<feature type="compositionally biased region" description="Low complexity" evidence="5">
    <location>
        <begin position="50"/>
        <end position="62"/>
    </location>
</feature>
<dbReference type="Pfam" id="PF03404">
    <property type="entry name" value="Mo-co_dimer"/>
    <property type="match status" value="1"/>
</dbReference>
<reference evidence="9 10" key="1">
    <citation type="submission" date="2017-05" db="EMBL/GenBank/DDBJ databases">
        <title>Complete and WGS of Bordetella genogroups.</title>
        <authorList>
            <person name="Spilker T."/>
            <person name="LiPuma J."/>
        </authorList>
    </citation>
    <scope>NUCLEOTIDE SEQUENCE [LARGE SCALE GENOMIC DNA]</scope>
    <source>
        <strain evidence="9 10">AU17164</strain>
    </source>
</reference>
<evidence type="ECO:0000313" key="9">
    <source>
        <dbReference type="EMBL" id="ARP85436.1"/>
    </source>
</evidence>
<keyword evidence="10" id="KW-1185">Reference proteome</keyword>
<feature type="signal peptide" evidence="6">
    <location>
        <begin position="1"/>
        <end position="37"/>
    </location>
</feature>
<gene>
    <name evidence="9" type="ORF">CAL13_03800</name>
</gene>
<keyword evidence="2" id="KW-0500">Molybdenum</keyword>
<feature type="chain" id="PRO_5012145248" evidence="6">
    <location>
        <begin position="38"/>
        <end position="430"/>
    </location>
</feature>
<dbReference type="Gene3D" id="3.90.420.10">
    <property type="entry name" value="Oxidoreductase, molybdopterin-binding domain"/>
    <property type="match status" value="1"/>
</dbReference>
<sequence>MSRSSQLNENRRRLLAGTAGAAGALASSILMGRAAHAADTPPSSPPEAPPAAAGAKPQEAVANPTPPSKPLPAYTAWKKADDLIVHTPNTIETRRTAFGDGVITPTSQLYVRNNISPPDPSILNDRDAWSVNVEGVMRPRSITLGELKTMDVATIAMVLQCSGNGRKFFPHKPTGTPWNVGAAGCVMWSGLPVRQLVDALGGPAAGARYMTGRGGETLPAGIDANTVMVERSVPLEAMQDAMLAWELNGEPIPLAHGGPLRLIVPGYSGVNNVKYLKRLAFTPEQTPAAIQNTRYRIAPVGAKETPDQPAVWQMEPKSWINGFESEGTLPAGRYVIRGVAFGGMNAVKLVEVSIDGGQNWKTAFFVGPDLGRYAWRQFALPVDLRPGDYTFVSRATDVRGAVQVENRNDNEAGYSNNSWRDHALKIKVPA</sequence>
<proteinExistence type="predicted"/>
<evidence type="ECO:0000259" key="8">
    <source>
        <dbReference type="Pfam" id="PF03404"/>
    </source>
</evidence>
<dbReference type="GO" id="GO:0020037">
    <property type="term" value="F:heme binding"/>
    <property type="evidence" value="ECO:0007669"/>
    <property type="project" value="TreeGrafter"/>
</dbReference>
<dbReference type="InterPro" id="IPR008335">
    <property type="entry name" value="Mopterin_OxRdtase_euk"/>
</dbReference>
<dbReference type="PRINTS" id="PR00407">
    <property type="entry name" value="EUMOPTERIN"/>
</dbReference>
<dbReference type="RefSeq" id="WP_086071564.1">
    <property type="nucleotide sequence ID" value="NZ_CP021109.1"/>
</dbReference>
<dbReference type="Pfam" id="PF00174">
    <property type="entry name" value="Oxidored_molyb"/>
    <property type="match status" value="1"/>
</dbReference>
<dbReference type="GO" id="GO:0008482">
    <property type="term" value="F:sulfite oxidase activity"/>
    <property type="evidence" value="ECO:0007669"/>
    <property type="project" value="TreeGrafter"/>
</dbReference>
<dbReference type="GO" id="GO:0043546">
    <property type="term" value="F:molybdopterin cofactor binding"/>
    <property type="evidence" value="ECO:0007669"/>
    <property type="project" value="TreeGrafter"/>
</dbReference>
<feature type="domain" description="Oxidoreductase molybdopterin-binding" evidence="7">
    <location>
        <begin position="125"/>
        <end position="287"/>
    </location>
</feature>
<keyword evidence="6" id="KW-0732">Signal</keyword>
<dbReference type="InterPro" id="IPR005066">
    <property type="entry name" value="MoCF_OxRdtse_dimer"/>
</dbReference>
<dbReference type="CDD" id="cd02110">
    <property type="entry name" value="SO_family_Moco_dimer"/>
    <property type="match status" value="1"/>
</dbReference>
<evidence type="ECO:0000256" key="1">
    <source>
        <dbReference type="ARBA" id="ARBA00001924"/>
    </source>
</evidence>
<dbReference type="GO" id="GO:0006790">
    <property type="term" value="P:sulfur compound metabolic process"/>
    <property type="evidence" value="ECO:0007669"/>
    <property type="project" value="TreeGrafter"/>
</dbReference>
<organism evidence="9 10">
    <name type="scientific">Bordetella genomosp. 9</name>
    <dbReference type="NCBI Taxonomy" id="1416803"/>
    <lineage>
        <taxon>Bacteria</taxon>
        <taxon>Pseudomonadati</taxon>
        <taxon>Pseudomonadota</taxon>
        <taxon>Betaproteobacteria</taxon>
        <taxon>Burkholderiales</taxon>
        <taxon>Alcaligenaceae</taxon>
        <taxon>Bordetella</taxon>
    </lineage>
</organism>
<evidence type="ECO:0000256" key="2">
    <source>
        <dbReference type="ARBA" id="ARBA00022505"/>
    </source>
</evidence>
<feature type="domain" description="Moybdenum cofactor oxidoreductase dimerisation" evidence="8">
    <location>
        <begin position="312"/>
        <end position="420"/>
    </location>
</feature>
<dbReference type="PANTHER" id="PTHR19372:SF7">
    <property type="entry name" value="SULFITE OXIDASE, MITOCHONDRIAL"/>
    <property type="match status" value="1"/>
</dbReference>
<evidence type="ECO:0000256" key="4">
    <source>
        <dbReference type="ARBA" id="ARBA00023002"/>
    </source>
</evidence>
<keyword evidence="4" id="KW-0560">Oxidoreductase</keyword>
<dbReference type="Proteomes" id="UP000194139">
    <property type="component" value="Chromosome"/>
</dbReference>
<evidence type="ECO:0000256" key="5">
    <source>
        <dbReference type="SAM" id="MobiDB-lite"/>
    </source>
</evidence>
<evidence type="ECO:0000256" key="3">
    <source>
        <dbReference type="ARBA" id="ARBA00022723"/>
    </source>
</evidence>
<accession>A0A1W6YWJ3</accession>
<dbReference type="AlphaFoldDB" id="A0A1W6YWJ3"/>
<dbReference type="PROSITE" id="PS51318">
    <property type="entry name" value="TAT"/>
    <property type="match status" value="1"/>
</dbReference>
<protein>
    <submittedName>
        <fullName evidence="9">Sulfite oxidase</fullName>
    </submittedName>
</protein>
<dbReference type="Gene3D" id="2.60.40.650">
    <property type="match status" value="1"/>
</dbReference>
<evidence type="ECO:0000259" key="7">
    <source>
        <dbReference type="Pfam" id="PF00174"/>
    </source>
</evidence>
<dbReference type="InterPro" id="IPR006311">
    <property type="entry name" value="TAT_signal"/>
</dbReference>
<dbReference type="PANTHER" id="PTHR19372">
    <property type="entry name" value="SULFITE REDUCTASE"/>
    <property type="match status" value="1"/>
</dbReference>
<dbReference type="InterPro" id="IPR014756">
    <property type="entry name" value="Ig_E-set"/>
</dbReference>
<dbReference type="EMBL" id="CP021109">
    <property type="protein sequence ID" value="ARP85436.1"/>
    <property type="molecule type" value="Genomic_DNA"/>
</dbReference>
<dbReference type="GO" id="GO:0030151">
    <property type="term" value="F:molybdenum ion binding"/>
    <property type="evidence" value="ECO:0007669"/>
    <property type="project" value="InterPro"/>
</dbReference>
<evidence type="ECO:0000313" key="10">
    <source>
        <dbReference type="Proteomes" id="UP000194139"/>
    </source>
</evidence>
<dbReference type="SUPFAM" id="SSF56524">
    <property type="entry name" value="Oxidoreductase molybdopterin-binding domain"/>
    <property type="match status" value="1"/>
</dbReference>
<evidence type="ECO:0000256" key="6">
    <source>
        <dbReference type="SAM" id="SignalP"/>
    </source>
</evidence>
<dbReference type="InterPro" id="IPR000572">
    <property type="entry name" value="OxRdtase_Mopterin-bd_dom"/>
</dbReference>